<name>A0A087SPC2_AUXPR</name>
<reference evidence="6 7" key="1">
    <citation type="journal article" date="2014" name="BMC Genomics">
        <title>Oil accumulation mechanisms of the oleaginous microalga Chlorella protothecoides revealed through its genome, transcriptomes, and proteomes.</title>
        <authorList>
            <person name="Gao C."/>
            <person name="Wang Y."/>
            <person name="Shen Y."/>
            <person name="Yan D."/>
            <person name="He X."/>
            <person name="Dai J."/>
            <person name="Wu Q."/>
        </authorList>
    </citation>
    <scope>NUCLEOTIDE SEQUENCE [LARGE SCALE GENOMIC DNA]</scope>
    <source>
        <strain evidence="6 7">0710</strain>
    </source>
</reference>
<evidence type="ECO:0000256" key="4">
    <source>
        <dbReference type="SAM" id="MobiDB-lite"/>
    </source>
</evidence>
<gene>
    <name evidence="6" type="ORF">F751_0248</name>
</gene>
<dbReference type="AlphaFoldDB" id="A0A087SPC2"/>
<dbReference type="GeneID" id="23611639"/>
<dbReference type="PANTHER" id="PTHR10997:SF18">
    <property type="entry name" value="D-IMPORTIN 7_RANBP7"/>
    <property type="match status" value="1"/>
</dbReference>
<evidence type="ECO:0000256" key="1">
    <source>
        <dbReference type="ARBA" id="ARBA00004496"/>
    </source>
</evidence>
<dbReference type="SUPFAM" id="SSF48371">
    <property type="entry name" value="ARM repeat"/>
    <property type="match status" value="1"/>
</dbReference>
<protein>
    <submittedName>
        <fullName evidence="6">Importin-7</fullName>
    </submittedName>
</protein>
<dbReference type="GO" id="GO:0005635">
    <property type="term" value="C:nuclear envelope"/>
    <property type="evidence" value="ECO:0007669"/>
    <property type="project" value="TreeGrafter"/>
</dbReference>
<dbReference type="InterPro" id="IPR016024">
    <property type="entry name" value="ARM-type_fold"/>
</dbReference>
<accession>A0A087SPC2</accession>
<keyword evidence="7" id="KW-1185">Reference proteome</keyword>
<dbReference type="Proteomes" id="UP000028924">
    <property type="component" value="Unassembled WGS sequence"/>
</dbReference>
<evidence type="ECO:0000259" key="5">
    <source>
        <dbReference type="Pfam" id="PF08506"/>
    </source>
</evidence>
<dbReference type="InterPro" id="IPR011989">
    <property type="entry name" value="ARM-like"/>
</dbReference>
<dbReference type="OrthoDB" id="760868at2759"/>
<dbReference type="GO" id="GO:0006606">
    <property type="term" value="P:protein import into nucleus"/>
    <property type="evidence" value="ECO:0007669"/>
    <property type="project" value="TreeGrafter"/>
</dbReference>
<feature type="compositionally biased region" description="Acidic residues" evidence="4">
    <location>
        <begin position="727"/>
        <end position="745"/>
    </location>
</feature>
<dbReference type="EMBL" id="KL662150">
    <property type="protein sequence ID" value="KFM27576.1"/>
    <property type="molecule type" value="Genomic_DNA"/>
</dbReference>
<dbReference type="PANTHER" id="PTHR10997">
    <property type="entry name" value="IMPORTIN-7, 8, 11"/>
    <property type="match status" value="1"/>
</dbReference>
<dbReference type="Pfam" id="PF08506">
    <property type="entry name" value="Cse1"/>
    <property type="match status" value="1"/>
</dbReference>
<evidence type="ECO:0000256" key="3">
    <source>
        <dbReference type="ARBA" id="ARBA00022927"/>
    </source>
</evidence>
<feature type="compositionally biased region" description="Acidic residues" evidence="4">
    <location>
        <begin position="759"/>
        <end position="773"/>
    </location>
</feature>
<feature type="non-terminal residue" evidence="6">
    <location>
        <position position="1"/>
    </location>
</feature>
<dbReference type="KEGG" id="apro:F751_0248"/>
<dbReference type="Gene3D" id="1.25.10.10">
    <property type="entry name" value="Leucine-rich Repeat Variant"/>
    <property type="match status" value="1"/>
</dbReference>
<dbReference type="GO" id="GO:0005829">
    <property type="term" value="C:cytosol"/>
    <property type="evidence" value="ECO:0007669"/>
    <property type="project" value="TreeGrafter"/>
</dbReference>
<comment type="subcellular location">
    <subcellularLocation>
        <location evidence="1">Cytoplasm</location>
    </subcellularLocation>
</comment>
<keyword evidence="3" id="KW-0653">Protein transport</keyword>
<evidence type="ECO:0000313" key="6">
    <source>
        <dbReference type="EMBL" id="KFM27576.1"/>
    </source>
</evidence>
<proteinExistence type="predicted"/>
<evidence type="ECO:0000313" key="7">
    <source>
        <dbReference type="Proteomes" id="UP000028924"/>
    </source>
</evidence>
<evidence type="ECO:0000256" key="2">
    <source>
        <dbReference type="ARBA" id="ARBA00022490"/>
    </source>
</evidence>
<keyword evidence="2" id="KW-0963">Cytoplasm</keyword>
<feature type="region of interest" description="Disordered" evidence="4">
    <location>
        <begin position="704"/>
        <end position="775"/>
    </location>
</feature>
<dbReference type="STRING" id="3075.A0A087SPC2"/>
<dbReference type="eggNOG" id="KOG1991">
    <property type="taxonomic scope" value="Eukaryota"/>
</dbReference>
<dbReference type="RefSeq" id="XP_011400559.1">
    <property type="nucleotide sequence ID" value="XM_011402257.1"/>
</dbReference>
<feature type="domain" description="Exportin-2 central" evidence="5">
    <location>
        <begin position="193"/>
        <end position="267"/>
    </location>
</feature>
<organism evidence="6 7">
    <name type="scientific">Auxenochlorella protothecoides</name>
    <name type="common">Green microalga</name>
    <name type="synonym">Chlorella protothecoides</name>
    <dbReference type="NCBI Taxonomy" id="3075"/>
    <lineage>
        <taxon>Eukaryota</taxon>
        <taxon>Viridiplantae</taxon>
        <taxon>Chlorophyta</taxon>
        <taxon>core chlorophytes</taxon>
        <taxon>Trebouxiophyceae</taxon>
        <taxon>Chlorellales</taxon>
        <taxon>Chlorellaceae</taxon>
        <taxon>Auxenochlorella</taxon>
    </lineage>
</organism>
<keyword evidence="3" id="KW-0813">Transport</keyword>
<dbReference type="InterPro" id="IPR013713">
    <property type="entry name" value="XPO2_central"/>
</dbReference>
<sequence length="843" mass="92587">DQARLDGALSMLRLIARKYEFKDDVDRLPLVQMSLLSSDSASLELAELLKLICKVYWSSTYMEIPELMTHPDAIRAWMSCFQTLIMRPLPLDQMPSDPDSRDAWQWWKTKKWALHIAYRMFNRYGTPDMCTEAGDVAFATVFRRDWALPLLRACLHELSGVAAGQYIAGRVCNMVLQYLTQALAFSHTWKELKVTLPSLLPSVIFPMLCFSESDAELWQENPHEYIRKGYDIIEDLHSTKTAAMNFLLELCKSRPKGNLDALVQVLKQKARYAASLEPMLLQHVVPLFDSPHGHLRAKACWLAGAFADISFQDGQGKGPTFTALLHRCVRSIADPELPVRIDASVAVRAFLEAVEMEDLPLFKDLIDNEDLTFSLETVVERFSDEMAPYALGLTTHLTQQFWRIVSEEDAAGAGEEEDDEGALAAYGVLRTLSTILDSVSGVPELYPQLEELVFPVLHRYTSTDGQDVFEEIMQIITYLTFYGKAISPRMWSLYPRMLECLNEWAIDYFEEVLMPLDNYISQDTETFLNTRDPDLLALTNQTLEKVLAGDGYPVDQVVCAPRLMGVVLQTCRGRVDTCVAPYLGLILRRLARGDADEDLHSALLVAAADALYYSPALALRALAAQPGALAALFGALGKAVAATRAGGRMAAFPSRRDKKLLALGLTAVLSTPEADTPPEIASAVGQLAAAVVRLLLAVKRQEEEAAGGGGAREREGEDAGAARASGDEADSEGADGDEANTDSDDDRVGRYGATRGDSDVSDSEEDWWSDGEAEVSSPVDAVDPFIYFGEVLGALGTSQPQRVAAIQATMDEGTRAAIQGMTAYAAQLQQEKLEAAAAAAAAH</sequence>